<dbReference type="Proteomes" id="UP000077315">
    <property type="component" value="Unassembled WGS sequence"/>
</dbReference>
<keyword evidence="3" id="KW-1185">Reference proteome</keyword>
<organism evidence="2 3">
    <name type="scientific">Phycomyces blakesleeanus (strain ATCC 8743b / DSM 1359 / FGSC 10004 / NBRC 33097 / NRRL 1555)</name>
    <dbReference type="NCBI Taxonomy" id="763407"/>
    <lineage>
        <taxon>Eukaryota</taxon>
        <taxon>Fungi</taxon>
        <taxon>Fungi incertae sedis</taxon>
        <taxon>Mucoromycota</taxon>
        <taxon>Mucoromycotina</taxon>
        <taxon>Mucoromycetes</taxon>
        <taxon>Mucorales</taxon>
        <taxon>Phycomycetaceae</taxon>
        <taxon>Phycomyces</taxon>
    </lineage>
</organism>
<dbReference type="GeneID" id="29003499"/>
<feature type="region of interest" description="Disordered" evidence="1">
    <location>
        <begin position="69"/>
        <end position="119"/>
    </location>
</feature>
<proteinExistence type="predicted"/>
<feature type="compositionally biased region" description="Polar residues" evidence="1">
    <location>
        <begin position="82"/>
        <end position="106"/>
    </location>
</feature>
<name>A0A167M1H2_PHYB8</name>
<gene>
    <name evidence="2" type="ORF">PHYBLDRAFT_72095</name>
</gene>
<dbReference type="EMBL" id="KV440985">
    <property type="protein sequence ID" value="OAD71519.1"/>
    <property type="molecule type" value="Genomic_DNA"/>
</dbReference>
<reference evidence="3" key="1">
    <citation type="submission" date="2015-06" db="EMBL/GenBank/DDBJ databases">
        <title>Expansion of signal transduction pathways in fungi by whole-genome duplication.</title>
        <authorList>
            <consortium name="DOE Joint Genome Institute"/>
            <person name="Corrochano L.M."/>
            <person name="Kuo A."/>
            <person name="Marcet-Houben M."/>
            <person name="Polaino S."/>
            <person name="Salamov A."/>
            <person name="Villalobos J.M."/>
            <person name="Alvarez M.I."/>
            <person name="Avalos J."/>
            <person name="Benito E.P."/>
            <person name="Benoit I."/>
            <person name="Burger G."/>
            <person name="Camino L.P."/>
            <person name="Canovas D."/>
            <person name="Cerda-Olmedo E."/>
            <person name="Cheng J.-F."/>
            <person name="Dominguez A."/>
            <person name="Elias M."/>
            <person name="Eslava A.P."/>
            <person name="Glaser F."/>
            <person name="Grimwood J."/>
            <person name="Gutierrez G."/>
            <person name="Heitman J."/>
            <person name="Henrissat B."/>
            <person name="Iturriaga E.A."/>
            <person name="Lang B.F."/>
            <person name="Lavin J.L."/>
            <person name="Lee S."/>
            <person name="Li W."/>
            <person name="Lindquist E."/>
            <person name="Lopez-Garcia S."/>
            <person name="Luque E.M."/>
            <person name="Marcos A.T."/>
            <person name="Martin J."/>
            <person name="McCluskey K."/>
            <person name="Medina H.R."/>
            <person name="Miralles-Duran A."/>
            <person name="Miyazaki A."/>
            <person name="Munoz-Torres E."/>
            <person name="Oguiza J.A."/>
            <person name="Ohm R."/>
            <person name="Olmedo M."/>
            <person name="Orejas M."/>
            <person name="Ortiz-Castellanos L."/>
            <person name="Pisabarro A.G."/>
            <person name="Rodriguez-Romero J."/>
            <person name="Ruiz-Herrera J."/>
            <person name="Ruiz-Vazquez R."/>
            <person name="Sanz C."/>
            <person name="Schackwitz W."/>
            <person name="Schmutz J."/>
            <person name="Shahriari M."/>
            <person name="Shelest E."/>
            <person name="Silva-Franco F."/>
            <person name="Soanes D."/>
            <person name="Syed K."/>
            <person name="Tagua V.G."/>
            <person name="Talbot N.J."/>
            <person name="Thon M."/>
            <person name="De vries R.P."/>
            <person name="Wiebenga A."/>
            <person name="Yadav J.S."/>
            <person name="Braun E.L."/>
            <person name="Baker S."/>
            <person name="Garre V."/>
            <person name="Horwitz B."/>
            <person name="Torres-Martinez S."/>
            <person name="Idnurm A."/>
            <person name="Herrera-Estrella A."/>
            <person name="Gabaldon T."/>
            <person name="Grigoriev I.V."/>
        </authorList>
    </citation>
    <scope>NUCLEOTIDE SEQUENCE [LARGE SCALE GENOMIC DNA]</scope>
    <source>
        <strain evidence="3">NRRL 1555(-)</strain>
    </source>
</reference>
<dbReference type="RefSeq" id="XP_018289559.1">
    <property type="nucleotide sequence ID" value="XM_018442593.1"/>
</dbReference>
<accession>A0A167M1H2</accession>
<dbReference type="InParanoid" id="A0A167M1H2"/>
<protein>
    <submittedName>
        <fullName evidence="2">Uncharacterized protein</fullName>
    </submittedName>
</protein>
<dbReference type="AlphaFoldDB" id="A0A167M1H2"/>
<dbReference type="VEuPathDB" id="FungiDB:PHYBLDRAFT_72095"/>
<evidence type="ECO:0000313" key="3">
    <source>
        <dbReference type="Proteomes" id="UP000077315"/>
    </source>
</evidence>
<evidence type="ECO:0000313" key="2">
    <source>
        <dbReference type="EMBL" id="OAD71519.1"/>
    </source>
</evidence>
<sequence length="119" mass="13211">MNINDLLNSITKNETSSYMLANSFFEQQPTQMDINVTYPAYDMMDINDKASVNDSIDFDGFLAAATNNVEADEEDASPMEAKSSNVEVEYTSENGPGFTRVQNQGMAQAEPEQADIEYD</sequence>
<evidence type="ECO:0000256" key="1">
    <source>
        <dbReference type="SAM" id="MobiDB-lite"/>
    </source>
</evidence>